<keyword evidence="2" id="KW-0695">RNA-directed DNA polymerase</keyword>
<comment type="caution">
    <text evidence="2">The sequence shown here is derived from an EMBL/GenBank/DDBJ whole genome shotgun (WGS) entry which is preliminary data.</text>
</comment>
<dbReference type="EMBL" id="BKCJ010000874">
    <property type="protein sequence ID" value="GEU36986.1"/>
    <property type="molecule type" value="Genomic_DNA"/>
</dbReference>
<feature type="region of interest" description="Disordered" evidence="1">
    <location>
        <begin position="1"/>
        <end position="50"/>
    </location>
</feature>
<feature type="compositionally biased region" description="Low complexity" evidence="1">
    <location>
        <begin position="14"/>
        <end position="25"/>
    </location>
</feature>
<sequence length="229" mass="24831">MQTRSSSRLTPDQSSNPTSSTNTNPKGRNRRSSKQRVEDSNLEEQSHPVVTMADNRTMAEMLCAPIEGYAEAIVVPSILAEQFELKHSLINLMTTDQSWEWCGGGGVEGKTGESGVKGMAGKPVRSATVHVFKRGDEVLLQVWGLYMLFIAPWCFFVAGEGGRVFVEGSGSGGVDWKRGGGGKGAGGKTWYRGEQYVLFKRGEDKSIFGPFSPLVPQVSRGLTRNGPPT</sequence>
<feature type="compositionally biased region" description="Polar residues" evidence="1">
    <location>
        <begin position="1"/>
        <end position="13"/>
    </location>
</feature>
<keyword evidence="2" id="KW-0808">Transferase</keyword>
<keyword evidence="2" id="KW-0548">Nucleotidyltransferase</keyword>
<evidence type="ECO:0000313" key="2">
    <source>
        <dbReference type="EMBL" id="GEU36986.1"/>
    </source>
</evidence>
<accession>A0A6L2JJ90</accession>
<proteinExistence type="predicted"/>
<reference evidence="2" key="1">
    <citation type="journal article" date="2019" name="Sci. Rep.">
        <title>Draft genome of Tanacetum cinerariifolium, the natural source of mosquito coil.</title>
        <authorList>
            <person name="Yamashiro T."/>
            <person name="Shiraishi A."/>
            <person name="Satake H."/>
            <person name="Nakayama K."/>
        </authorList>
    </citation>
    <scope>NUCLEOTIDE SEQUENCE</scope>
</reference>
<evidence type="ECO:0000256" key="1">
    <source>
        <dbReference type="SAM" id="MobiDB-lite"/>
    </source>
</evidence>
<name>A0A6L2JJ90_TANCI</name>
<organism evidence="2">
    <name type="scientific">Tanacetum cinerariifolium</name>
    <name type="common">Dalmatian daisy</name>
    <name type="synonym">Chrysanthemum cinerariifolium</name>
    <dbReference type="NCBI Taxonomy" id="118510"/>
    <lineage>
        <taxon>Eukaryota</taxon>
        <taxon>Viridiplantae</taxon>
        <taxon>Streptophyta</taxon>
        <taxon>Embryophyta</taxon>
        <taxon>Tracheophyta</taxon>
        <taxon>Spermatophyta</taxon>
        <taxon>Magnoliopsida</taxon>
        <taxon>eudicotyledons</taxon>
        <taxon>Gunneridae</taxon>
        <taxon>Pentapetalae</taxon>
        <taxon>asterids</taxon>
        <taxon>campanulids</taxon>
        <taxon>Asterales</taxon>
        <taxon>Asteraceae</taxon>
        <taxon>Asteroideae</taxon>
        <taxon>Anthemideae</taxon>
        <taxon>Anthemidinae</taxon>
        <taxon>Tanacetum</taxon>
    </lineage>
</organism>
<dbReference type="GO" id="GO:0003964">
    <property type="term" value="F:RNA-directed DNA polymerase activity"/>
    <property type="evidence" value="ECO:0007669"/>
    <property type="project" value="UniProtKB-KW"/>
</dbReference>
<dbReference type="AlphaFoldDB" id="A0A6L2JJ90"/>
<gene>
    <name evidence="2" type="ORF">Tci_008964</name>
</gene>
<protein>
    <submittedName>
        <fullName evidence="2">Reverse transcriptase domain-containing protein</fullName>
    </submittedName>
</protein>